<gene>
    <name evidence="2" type="ORF">GKIL_1688</name>
</gene>
<keyword evidence="1" id="KW-0233">DNA recombination</keyword>
<keyword evidence="3" id="KW-1185">Reference proteome</keyword>
<sequence length="381" mass="44555">MDEQIEEANARLKAVGIAVRVHKKGDYLYLRAILPAKPGSKKQEPHWQFIAATAFAPWVRANKVGLRRVEREAHTVYQALCNQNFNWAEYLKFEETEPEAPPVVTAAQWIERFREDYFKDKRETLQTLSTWRNNYDMVFRHLDQDGPLTIEDMKRLVMGTKADSRSRKGYCEALNRLARFSGIEVDLSPLKGDYSPESVVPRDLPSDEAIYSCYADIELPHWRWVYGMIATYGLRPHEVFHLELDEFMGGGEIVEVGRDTKTGQRYCWPLYPEWIDDFGLRDIRLPPIKLDRDNQALGGAIKQAFRQQYGLPFKPYDLRHCWARRASEFRIEVASAAYMMGHSVQVHMKTYHRWFGRGHYQLAYEALTRHPDRPQPPSKRE</sequence>
<dbReference type="OrthoDB" id="421803at2"/>
<name>U5QK01_GLOK1</name>
<organism evidence="2 3">
    <name type="scientific">Gloeobacter kilaueensis (strain ATCC BAA-2537 / CCAP 1431/1 / ULC 316 / JS1)</name>
    <dbReference type="NCBI Taxonomy" id="1183438"/>
    <lineage>
        <taxon>Bacteria</taxon>
        <taxon>Bacillati</taxon>
        <taxon>Cyanobacteriota</taxon>
        <taxon>Cyanophyceae</taxon>
        <taxon>Gloeobacterales</taxon>
        <taxon>Gloeobacteraceae</taxon>
        <taxon>Gloeobacter</taxon>
    </lineage>
</organism>
<evidence type="ECO:0000256" key="1">
    <source>
        <dbReference type="ARBA" id="ARBA00023172"/>
    </source>
</evidence>
<evidence type="ECO:0000313" key="3">
    <source>
        <dbReference type="Proteomes" id="UP000017396"/>
    </source>
</evidence>
<dbReference type="GO" id="GO:0003677">
    <property type="term" value="F:DNA binding"/>
    <property type="evidence" value="ECO:0007669"/>
    <property type="project" value="InterPro"/>
</dbReference>
<dbReference type="KEGG" id="glj:GKIL_1688"/>
<dbReference type="InterPro" id="IPR011010">
    <property type="entry name" value="DNA_brk_join_enz"/>
</dbReference>
<proteinExistence type="predicted"/>
<evidence type="ECO:0000313" key="2">
    <source>
        <dbReference type="EMBL" id="AGY57934.1"/>
    </source>
</evidence>
<dbReference type="GO" id="GO:0015074">
    <property type="term" value="P:DNA integration"/>
    <property type="evidence" value="ECO:0007669"/>
    <property type="project" value="InterPro"/>
</dbReference>
<dbReference type="Proteomes" id="UP000017396">
    <property type="component" value="Chromosome"/>
</dbReference>
<dbReference type="InterPro" id="IPR013762">
    <property type="entry name" value="Integrase-like_cat_sf"/>
</dbReference>
<protein>
    <submittedName>
        <fullName evidence="2">Phage integrase family protein</fullName>
    </submittedName>
</protein>
<dbReference type="Gene3D" id="1.10.443.10">
    <property type="entry name" value="Intergrase catalytic core"/>
    <property type="match status" value="1"/>
</dbReference>
<dbReference type="EMBL" id="CP003587">
    <property type="protein sequence ID" value="AGY57934.1"/>
    <property type="molecule type" value="Genomic_DNA"/>
</dbReference>
<dbReference type="HOGENOM" id="CLU_051798_0_0_3"/>
<dbReference type="SUPFAM" id="SSF56349">
    <property type="entry name" value="DNA breaking-rejoining enzymes"/>
    <property type="match status" value="1"/>
</dbReference>
<accession>U5QK01</accession>
<dbReference type="AlphaFoldDB" id="U5QK01"/>
<dbReference type="STRING" id="1183438.GKIL_1688"/>
<dbReference type="RefSeq" id="WP_023173053.1">
    <property type="nucleotide sequence ID" value="NC_022600.1"/>
</dbReference>
<dbReference type="PATRIC" id="fig|1183438.3.peg.1662"/>
<dbReference type="eggNOG" id="COG0582">
    <property type="taxonomic scope" value="Bacteria"/>
</dbReference>
<reference evidence="2 3" key="1">
    <citation type="journal article" date="2013" name="PLoS ONE">
        <title>Cultivation and Complete Genome Sequencing of Gloeobacter kilaueensis sp. nov., from a Lava Cave in Kilauea Caldera, Hawai'i.</title>
        <authorList>
            <person name="Saw J.H."/>
            <person name="Schatz M."/>
            <person name="Brown M.V."/>
            <person name="Kunkel D.D."/>
            <person name="Foster J.S."/>
            <person name="Shick H."/>
            <person name="Christensen S."/>
            <person name="Hou S."/>
            <person name="Wan X."/>
            <person name="Donachie S.P."/>
        </authorList>
    </citation>
    <scope>NUCLEOTIDE SEQUENCE [LARGE SCALE GENOMIC DNA]</scope>
    <source>
        <strain evidence="3">JS</strain>
    </source>
</reference>
<dbReference type="GO" id="GO:0006310">
    <property type="term" value="P:DNA recombination"/>
    <property type="evidence" value="ECO:0007669"/>
    <property type="project" value="UniProtKB-KW"/>
</dbReference>